<keyword evidence="3 4" id="KW-0560">Oxidoreductase</keyword>
<comment type="catalytic activity">
    <reaction evidence="4">
        <text>L-proline + NADP(+) = (S)-1-pyrroline-5-carboxylate + NADPH + 2 H(+)</text>
        <dbReference type="Rhea" id="RHEA:14109"/>
        <dbReference type="ChEBI" id="CHEBI:15378"/>
        <dbReference type="ChEBI" id="CHEBI:17388"/>
        <dbReference type="ChEBI" id="CHEBI:57783"/>
        <dbReference type="ChEBI" id="CHEBI:58349"/>
        <dbReference type="ChEBI" id="CHEBI:60039"/>
        <dbReference type="EC" id="1.5.1.2"/>
    </reaction>
</comment>
<sequence>MVVKNNALIVGCGNMGAALAAGYARAHPDARVLAVDADPARARALLPAASPVAVCASPAELAGFRPDLVVLALKPQLLGEALAAYRPLCAGALVVSIAAGSALSRLRELLGGHRRLARAMPNLAVAAGAGMTTLYGPGLDAADAALCEALFAAVGDAAWVDDEAQIDAATAVAGSGPAYFFALVEQLAAAGAAAGLPPALAERLARRTCIGAAALLAADTRAAGALKAAVCSPRGTTEAGLAALEGGGLAPAVAAAVAAAHRRAHELAAA</sequence>
<proteinExistence type="inferred from homology"/>
<dbReference type="AlphaFoldDB" id="A0A974PW87"/>
<feature type="domain" description="Pyrroline-5-carboxylate reductase catalytic N-terminal" evidence="7">
    <location>
        <begin position="9"/>
        <end position="100"/>
    </location>
</feature>
<dbReference type="SUPFAM" id="SSF51735">
    <property type="entry name" value="NAD(P)-binding Rossmann-fold domains"/>
    <property type="match status" value="1"/>
</dbReference>
<dbReference type="InterPro" id="IPR029036">
    <property type="entry name" value="P5CR_dimer"/>
</dbReference>
<dbReference type="InterPro" id="IPR028939">
    <property type="entry name" value="P5C_Rdtase_cat_N"/>
</dbReference>
<evidence type="ECO:0000256" key="2">
    <source>
        <dbReference type="ARBA" id="ARBA00022857"/>
    </source>
</evidence>
<dbReference type="GO" id="GO:0005737">
    <property type="term" value="C:cytoplasm"/>
    <property type="evidence" value="ECO:0007669"/>
    <property type="project" value="UniProtKB-SubCell"/>
</dbReference>
<keyword evidence="4" id="KW-0028">Amino-acid biosynthesis</keyword>
<keyword evidence="4" id="KW-0963">Cytoplasm</keyword>
<dbReference type="PIRSF" id="PIRSF000193">
    <property type="entry name" value="Pyrrol-5-carb_rd"/>
    <property type="match status" value="1"/>
</dbReference>
<name>A0A974PW87_9RHOO</name>
<dbReference type="HAMAP" id="MF_01925">
    <property type="entry name" value="P5C_reductase"/>
    <property type="match status" value="1"/>
</dbReference>
<dbReference type="GO" id="GO:0055129">
    <property type="term" value="P:L-proline biosynthetic process"/>
    <property type="evidence" value="ECO:0007669"/>
    <property type="project" value="UniProtKB-UniRule"/>
</dbReference>
<keyword evidence="2 4" id="KW-0521">NADP</keyword>
<dbReference type="SUPFAM" id="SSF48179">
    <property type="entry name" value="6-phosphogluconate dehydrogenase C-terminal domain-like"/>
    <property type="match status" value="1"/>
</dbReference>
<dbReference type="InterPro" id="IPR000304">
    <property type="entry name" value="Pyrroline-COOH_reductase"/>
</dbReference>
<evidence type="ECO:0000259" key="8">
    <source>
        <dbReference type="Pfam" id="PF14748"/>
    </source>
</evidence>
<comment type="function">
    <text evidence="4">Catalyzes the reduction of 1-pyrroline-5-carboxylate (PCA) to L-proline.</text>
</comment>
<feature type="binding site" evidence="6">
    <location>
        <begin position="72"/>
        <end position="75"/>
    </location>
    <ligand>
        <name>NADP(+)</name>
        <dbReference type="ChEBI" id="CHEBI:58349"/>
    </ligand>
</feature>
<protein>
    <recommendedName>
        <fullName evidence="4 5">Pyrroline-5-carboxylate reductase</fullName>
        <shortName evidence="4">P5C reductase</shortName>
        <shortName evidence="4">P5CR</shortName>
        <ecNumber evidence="4 5">1.5.1.2</ecNumber>
    </recommendedName>
    <alternativeName>
        <fullName evidence="4">PCA reductase</fullName>
    </alternativeName>
</protein>
<dbReference type="RefSeq" id="WP_203385766.1">
    <property type="nucleotide sequence ID" value="NZ_CP064781.1"/>
</dbReference>
<evidence type="ECO:0000256" key="4">
    <source>
        <dbReference type="HAMAP-Rule" id="MF_01925"/>
    </source>
</evidence>
<comment type="pathway">
    <text evidence="4">Amino-acid biosynthesis; L-proline biosynthesis; L-proline from L-glutamate 5-semialdehyde: step 1/1.</text>
</comment>
<dbReference type="Gene3D" id="1.10.3730.10">
    <property type="entry name" value="ProC C-terminal domain-like"/>
    <property type="match status" value="1"/>
</dbReference>
<reference evidence="9" key="1">
    <citation type="submission" date="2020-11" db="EMBL/GenBank/DDBJ databases">
        <title>Azospira restricta DSM 18626 genome sequence.</title>
        <authorList>
            <person name="Moe W.M."/>
        </authorList>
    </citation>
    <scope>NUCLEOTIDE SEQUENCE</scope>
    <source>
        <strain evidence="9">DSM 18626</strain>
    </source>
</reference>
<dbReference type="Pfam" id="PF03807">
    <property type="entry name" value="F420_oxidored"/>
    <property type="match status" value="1"/>
</dbReference>
<evidence type="ECO:0000259" key="7">
    <source>
        <dbReference type="Pfam" id="PF03807"/>
    </source>
</evidence>
<dbReference type="FunFam" id="1.10.3730.10:FF:000001">
    <property type="entry name" value="Pyrroline-5-carboxylate reductase"/>
    <property type="match status" value="1"/>
</dbReference>
<organism evidence="9 10">
    <name type="scientific">Azospira restricta</name>
    <dbReference type="NCBI Taxonomy" id="404405"/>
    <lineage>
        <taxon>Bacteria</taxon>
        <taxon>Pseudomonadati</taxon>
        <taxon>Pseudomonadota</taxon>
        <taxon>Betaproteobacteria</taxon>
        <taxon>Rhodocyclales</taxon>
        <taxon>Rhodocyclaceae</taxon>
        <taxon>Azospira</taxon>
    </lineage>
</organism>
<evidence type="ECO:0000256" key="6">
    <source>
        <dbReference type="PIRSR" id="PIRSR000193-1"/>
    </source>
</evidence>
<dbReference type="GO" id="GO:0004735">
    <property type="term" value="F:pyrroline-5-carboxylate reductase activity"/>
    <property type="evidence" value="ECO:0007669"/>
    <property type="project" value="UniProtKB-UniRule"/>
</dbReference>
<dbReference type="PANTHER" id="PTHR11645">
    <property type="entry name" value="PYRROLINE-5-CARBOXYLATE REDUCTASE"/>
    <property type="match status" value="1"/>
</dbReference>
<keyword evidence="4" id="KW-0641">Proline biosynthesis</keyword>
<dbReference type="PANTHER" id="PTHR11645:SF0">
    <property type="entry name" value="PYRROLINE-5-CARBOXYLATE REDUCTASE 3"/>
    <property type="match status" value="1"/>
</dbReference>
<accession>A0A974PW87</accession>
<gene>
    <name evidence="4 9" type="primary">proC</name>
    <name evidence="9" type="ORF">IWH25_10555</name>
</gene>
<dbReference type="Pfam" id="PF14748">
    <property type="entry name" value="P5CR_dimer"/>
    <property type="match status" value="1"/>
</dbReference>
<evidence type="ECO:0000313" key="10">
    <source>
        <dbReference type="Proteomes" id="UP000663444"/>
    </source>
</evidence>
<evidence type="ECO:0000256" key="5">
    <source>
        <dbReference type="NCBIfam" id="TIGR00112"/>
    </source>
</evidence>
<comment type="similarity">
    <text evidence="1 4">Belongs to the pyrroline-5-carboxylate reductase family.</text>
</comment>
<evidence type="ECO:0000313" key="9">
    <source>
        <dbReference type="EMBL" id="QRJ62238.1"/>
    </source>
</evidence>
<dbReference type="EC" id="1.5.1.2" evidence="4 5"/>
<dbReference type="InterPro" id="IPR008927">
    <property type="entry name" value="6-PGluconate_DH-like_C_sf"/>
</dbReference>
<dbReference type="Proteomes" id="UP000663444">
    <property type="component" value="Chromosome"/>
</dbReference>
<evidence type="ECO:0000256" key="3">
    <source>
        <dbReference type="ARBA" id="ARBA00023002"/>
    </source>
</evidence>
<comment type="catalytic activity">
    <reaction evidence="4">
        <text>L-proline + NAD(+) = (S)-1-pyrroline-5-carboxylate + NADH + 2 H(+)</text>
        <dbReference type="Rhea" id="RHEA:14105"/>
        <dbReference type="ChEBI" id="CHEBI:15378"/>
        <dbReference type="ChEBI" id="CHEBI:17388"/>
        <dbReference type="ChEBI" id="CHEBI:57540"/>
        <dbReference type="ChEBI" id="CHEBI:57945"/>
        <dbReference type="ChEBI" id="CHEBI:60039"/>
        <dbReference type="EC" id="1.5.1.2"/>
    </reaction>
</comment>
<dbReference type="KEGG" id="ares:IWH25_10555"/>
<dbReference type="NCBIfam" id="TIGR00112">
    <property type="entry name" value="proC"/>
    <property type="match status" value="1"/>
</dbReference>
<dbReference type="Gene3D" id="3.40.50.720">
    <property type="entry name" value="NAD(P)-binding Rossmann-like Domain"/>
    <property type="match status" value="1"/>
</dbReference>
<keyword evidence="10" id="KW-1185">Reference proteome</keyword>
<dbReference type="EMBL" id="CP064781">
    <property type="protein sequence ID" value="QRJ62238.1"/>
    <property type="molecule type" value="Genomic_DNA"/>
</dbReference>
<feature type="domain" description="Pyrroline-5-carboxylate reductase dimerisation" evidence="8">
    <location>
        <begin position="163"/>
        <end position="267"/>
    </location>
</feature>
<comment type="subcellular location">
    <subcellularLocation>
        <location evidence="4">Cytoplasm</location>
    </subcellularLocation>
</comment>
<dbReference type="InterPro" id="IPR036291">
    <property type="entry name" value="NAD(P)-bd_dom_sf"/>
</dbReference>
<evidence type="ECO:0000256" key="1">
    <source>
        <dbReference type="ARBA" id="ARBA00005525"/>
    </source>
</evidence>